<proteinExistence type="predicted"/>
<comment type="caution">
    <text evidence="1">The sequence shown here is derived from an EMBL/GenBank/DDBJ whole genome shotgun (WGS) entry which is preliminary data.</text>
</comment>
<protein>
    <submittedName>
        <fullName evidence="1">Uncharacterized protein</fullName>
    </submittedName>
</protein>
<reference evidence="1" key="1">
    <citation type="submission" date="2024-02" db="EMBL/GenBank/DDBJ databases">
        <title>Metagenome Assembled Genome of Zalaria obscura JY119.</title>
        <authorList>
            <person name="Vighnesh L."/>
            <person name="Jagadeeshwari U."/>
            <person name="Venkata Ramana C."/>
            <person name="Sasikala C."/>
        </authorList>
    </citation>
    <scope>NUCLEOTIDE SEQUENCE</scope>
    <source>
        <strain evidence="1">JY119</strain>
    </source>
</reference>
<dbReference type="Proteomes" id="UP001320706">
    <property type="component" value="Unassembled WGS sequence"/>
</dbReference>
<dbReference type="EMBL" id="JAMKPW020000022">
    <property type="protein sequence ID" value="KAK8206614.1"/>
    <property type="molecule type" value="Genomic_DNA"/>
</dbReference>
<accession>A0ACC3SFI9</accession>
<sequence>MIEEGVGITAGSAPALKPLIAGFLHNGSSLRTNSRDVERTPSSGQGRSSGPSGPRDPYGLADLDVSRSDDTGIQLDNRIVGQRSMDDASSDYRLPGIIITSVVSQESEMLRGGALGVPDLESKSSETLRKADSEERAHSQDV</sequence>
<organism evidence="1 2">
    <name type="scientific">Zalaria obscura</name>
    <dbReference type="NCBI Taxonomy" id="2024903"/>
    <lineage>
        <taxon>Eukaryota</taxon>
        <taxon>Fungi</taxon>
        <taxon>Dikarya</taxon>
        <taxon>Ascomycota</taxon>
        <taxon>Pezizomycotina</taxon>
        <taxon>Dothideomycetes</taxon>
        <taxon>Dothideomycetidae</taxon>
        <taxon>Dothideales</taxon>
        <taxon>Zalariaceae</taxon>
        <taxon>Zalaria</taxon>
    </lineage>
</organism>
<evidence type="ECO:0000313" key="1">
    <source>
        <dbReference type="EMBL" id="KAK8206614.1"/>
    </source>
</evidence>
<name>A0ACC3SFI9_9PEZI</name>
<gene>
    <name evidence="1" type="ORF">M8818_004448</name>
</gene>
<keyword evidence="2" id="KW-1185">Reference proteome</keyword>
<evidence type="ECO:0000313" key="2">
    <source>
        <dbReference type="Proteomes" id="UP001320706"/>
    </source>
</evidence>